<evidence type="ECO:0000313" key="3">
    <source>
        <dbReference type="Proteomes" id="UP000194154"/>
    </source>
</evidence>
<organism evidence="2 3">
    <name type="scientific">Macrococcoides canis</name>
    <dbReference type="NCBI Taxonomy" id="1855823"/>
    <lineage>
        <taxon>Bacteria</taxon>
        <taxon>Bacillati</taxon>
        <taxon>Bacillota</taxon>
        <taxon>Bacilli</taxon>
        <taxon>Bacillales</taxon>
        <taxon>Staphylococcaceae</taxon>
        <taxon>Macrococcoides</taxon>
    </lineage>
</organism>
<sequence length="225" mass="25400">MKNEDARTVVSLGVLILFCTYRASFGRPRHFLHIPRSVWAPTPLSAHTTLRLGARATFCTYRAPFGRPHHFLHVPRSIWAPTPISALTALFLGAHAYFCTYRAFFGRPRHFLHVPCSIWAPTPLFARTALRLGAHATFCTYRALFGHPYLLPVPISRTTLCATFHKKRQPASTDCLRITLSIRLFYRTCFFLFLAAPMINAVNSTMVNSDAITYPKFNPRGGMSA</sequence>
<dbReference type="Proteomes" id="UP000194154">
    <property type="component" value="Chromosome"/>
</dbReference>
<keyword evidence="1" id="KW-1133">Transmembrane helix</keyword>
<dbReference type="AlphaFoldDB" id="A0A1W7AAB6"/>
<keyword evidence="3" id="KW-1185">Reference proteome</keyword>
<protein>
    <submittedName>
        <fullName evidence="2">Uncharacterized protein</fullName>
    </submittedName>
</protein>
<dbReference type="STRING" id="1855823.MCCS_08160"/>
<keyword evidence="1" id="KW-0812">Transmembrane</keyword>
<dbReference type="EMBL" id="CP021059">
    <property type="protein sequence ID" value="ARQ06464.1"/>
    <property type="molecule type" value="Genomic_DNA"/>
</dbReference>
<evidence type="ECO:0000313" key="2">
    <source>
        <dbReference type="EMBL" id="ARQ06464.1"/>
    </source>
</evidence>
<feature type="transmembrane region" description="Helical" evidence="1">
    <location>
        <begin position="184"/>
        <end position="202"/>
    </location>
</feature>
<gene>
    <name evidence="2" type="ORF">MCCS_08160</name>
</gene>
<evidence type="ECO:0000256" key="1">
    <source>
        <dbReference type="SAM" id="Phobius"/>
    </source>
</evidence>
<keyword evidence="1" id="KW-0472">Membrane</keyword>
<dbReference type="KEGG" id="mcak:MCCS_08160"/>
<accession>A0A1W7AAB6</accession>
<name>A0A1W7AAB6_9STAP</name>
<reference evidence="2 3" key="1">
    <citation type="journal article" date="2017" name="Int. J. Syst. Evol. Microbiol.">
        <title>Macrococcus canis sp. nov., a skin bacterium associated with infections in dogs.</title>
        <authorList>
            <person name="Gobeli Brawand S."/>
            <person name="Cotting K."/>
            <person name="Gomez-Sanz E."/>
            <person name="Collaud A."/>
            <person name="Thomann A."/>
            <person name="Brodard I."/>
            <person name="Rodriguez-Campos S."/>
            <person name="Strauss C."/>
            <person name="Perreten V."/>
        </authorList>
    </citation>
    <scope>NUCLEOTIDE SEQUENCE [LARGE SCALE GENOMIC DNA]</scope>
    <source>
        <strain evidence="2 3">KM45013</strain>
    </source>
</reference>
<feature type="transmembrane region" description="Helical" evidence="1">
    <location>
        <begin position="78"/>
        <end position="99"/>
    </location>
</feature>
<proteinExistence type="predicted"/>